<keyword evidence="4" id="KW-1185">Reference proteome</keyword>
<feature type="compositionally biased region" description="Basic residues" evidence="1">
    <location>
        <begin position="1"/>
        <end position="17"/>
    </location>
</feature>
<dbReference type="InterPro" id="IPR027805">
    <property type="entry name" value="Transposase_HTH_dom"/>
</dbReference>
<dbReference type="Proteomes" id="UP000594262">
    <property type="component" value="Unplaced"/>
</dbReference>
<sequence>MTVRAARSKSPVKRRKIVYHDSSTPSTSSSSPNASISIADATDITTSPSNFVSTSCQTLSVNGAMIFADMTRESEVQFYTGFSSHKFKAFLSILFPMARVMHYWRPGKQVVDQALERRDHNITLRKLSMEQEVLLTLMRLRVGLLIEDLAFRFRISVGLASSIFTTWI</sequence>
<dbReference type="EnsemblMetazoa" id="CLYHEMT007116.1">
    <property type="protein sequence ID" value="CLYHEMP007116.1"/>
    <property type="gene ID" value="CLYHEMG007116"/>
</dbReference>
<organism evidence="3 4">
    <name type="scientific">Clytia hemisphaerica</name>
    <dbReference type="NCBI Taxonomy" id="252671"/>
    <lineage>
        <taxon>Eukaryota</taxon>
        <taxon>Metazoa</taxon>
        <taxon>Cnidaria</taxon>
        <taxon>Hydrozoa</taxon>
        <taxon>Hydroidolina</taxon>
        <taxon>Leptothecata</taxon>
        <taxon>Obeliida</taxon>
        <taxon>Clytiidae</taxon>
        <taxon>Clytia</taxon>
    </lineage>
</organism>
<dbReference type="Pfam" id="PF13613">
    <property type="entry name" value="HTH_Tnp_4"/>
    <property type="match status" value="1"/>
</dbReference>
<protein>
    <recommendedName>
        <fullName evidence="2">Transposase Helix-turn-helix domain-containing protein</fullName>
    </recommendedName>
</protein>
<evidence type="ECO:0000259" key="2">
    <source>
        <dbReference type="Pfam" id="PF13613"/>
    </source>
</evidence>
<feature type="domain" description="Transposase Helix-turn-helix" evidence="2">
    <location>
        <begin position="125"/>
        <end position="168"/>
    </location>
</feature>
<feature type="region of interest" description="Disordered" evidence="1">
    <location>
        <begin position="1"/>
        <end position="34"/>
    </location>
</feature>
<dbReference type="PANTHER" id="PTHR23080">
    <property type="entry name" value="THAP DOMAIN PROTEIN"/>
    <property type="match status" value="1"/>
</dbReference>
<evidence type="ECO:0000313" key="3">
    <source>
        <dbReference type="EnsemblMetazoa" id="CLYHEMP007116.1"/>
    </source>
</evidence>
<evidence type="ECO:0000256" key="1">
    <source>
        <dbReference type="SAM" id="MobiDB-lite"/>
    </source>
</evidence>
<proteinExistence type="predicted"/>
<name>A0A7M5WKC9_9CNID</name>
<accession>A0A7M5WKC9</accession>
<feature type="compositionally biased region" description="Low complexity" evidence="1">
    <location>
        <begin position="22"/>
        <end position="34"/>
    </location>
</feature>
<reference evidence="3" key="1">
    <citation type="submission" date="2021-01" db="UniProtKB">
        <authorList>
            <consortium name="EnsemblMetazoa"/>
        </authorList>
    </citation>
    <scope>IDENTIFICATION</scope>
</reference>
<evidence type="ECO:0000313" key="4">
    <source>
        <dbReference type="Proteomes" id="UP000594262"/>
    </source>
</evidence>
<dbReference type="AlphaFoldDB" id="A0A7M5WKC9"/>